<dbReference type="PATRIC" id="fig|1449350.3.peg.2553"/>
<dbReference type="OrthoDB" id="9761577at2"/>
<dbReference type="Gene3D" id="1.10.150.200">
    <property type="entry name" value="Maltooligosyl trehalose synthase, domain 3"/>
    <property type="match status" value="1"/>
</dbReference>
<feature type="domain" description="Glycosyl hydrolase family 13 catalytic" evidence="1">
    <location>
        <begin position="5"/>
        <end position="448"/>
    </location>
</feature>
<evidence type="ECO:0000313" key="2">
    <source>
        <dbReference type="EMBL" id="ETX14270.1"/>
    </source>
</evidence>
<dbReference type="SUPFAM" id="SSF51445">
    <property type="entry name" value="(Trans)glycosidases"/>
    <property type="match status" value="1"/>
</dbReference>
<dbReference type="Gene3D" id="1.10.10.470">
    <property type="entry name" value="Maltooligosyl trehalose synthase, domain 4"/>
    <property type="match status" value="1"/>
</dbReference>
<dbReference type="Pfam" id="PF00128">
    <property type="entry name" value="Alpha-amylase"/>
    <property type="match status" value="1"/>
</dbReference>
<keyword evidence="3" id="KW-1185">Reference proteome</keyword>
<name>X7EEH1_9RHOB</name>
<protein>
    <submittedName>
        <fullName evidence="2">Hydrolase</fullName>
    </submittedName>
</protein>
<accession>X7EEH1</accession>
<comment type="caution">
    <text evidence="2">The sequence shown here is derived from an EMBL/GenBank/DDBJ whole genome shotgun (WGS) entry which is preliminary data.</text>
</comment>
<dbReference type="InterPro" id="IPR006047">
    <property type="entry name" value="GH13_cat_dom"/>
</dbReference>
<dbReference type="InterPro" id="IPR013797">
    <property type="entry name" value="Maltooligo_trehalose_synth_4"/>
</dbReference>
<gene>
    <name evidence="2" type="ORF">OCH239_04175</name>
</gene>
<organism evidence="2 3">
    <name type="scientific">Roseivivax halodurans JCM 10272</name>
    <dbReference type="NCBI Taxonomy" id="1449350"/>
    <lineage>
        <taxon>Bacteria</taxon>
        <taxon>Pseudomonadati</taxon>
        <taxon>Pseudomonadota</taxon>
        <taxon>Alphaproteobacteria</taxon>
        <taxon>Rhodobacterales</taxon>
        <taxon>Roseobacteraceae</taxon>
        <taxon>Roseivivax</taxon>
    </lineage>
</organism>
<dbReference type="GO" id="GO:0016787">
    <property type="term" value="F:hydrolase activity"/>
    <property type="evidence" value="ECO:0007669"/>
    <property type="project" value="UniProtKB-KW"/>
</dbReference>
<evidence type="ECO:0000259" key="1">
    <source>
        <dbReference type="SMART" id="SM00642"/>
    </source>
</evidence>
<dbReference type="GO" id="GO:0047470">
    <property type="term" value="F:(1,4)-alpha-D-glucan 1-alpha-D-glucosylmutase activity"/>
    <property type="evidence" value="ECO:0007669"/>
    <property type="project" value="TreeGrafter"/>
</dbReference>
<dbReference type="PANTHER" id="PTHR10357">
    <property type="entry name" value="ALPHA-AMYLASE FAMILY MEMBER"/>
    <property type="match status" value="1"/>
</dbReference>
<reference evidence="2 3" key="1">
    <citation type="submission" date="2014-01" db="EMBL/GenBank/DDBJ databases">
        <title>Roseivivax halodurans JCM 10272 Genome Sequencing.</title>
        <authorList>
            <person name="Lai Q."/>
            <person name="Li G."/>
            <person name="Shao Z."/>
        </authorList>
    </citation>
    <scope>NUCLEOTIDE SEQUENCE [LARGE SCALE GENOMIC DNA]</scope>
    <source>
        <strain evidence="2 3">JCM 10272</strain>
    </source>
</reference>
<sequence length="768" mass="85155">MELPTACYRLQFREGMDFDRAAGIAPYLRNLGVSHLYASPLFTAAPGSTHGYDVTDPTEVEPEIGGREGLERLSRALRAEGLGLVLDIVPNHMAFSPEAPWLRDVMRWGTDSRYARHFDIDWSQRLRLPWLPAPFETHLAEDGFTVVDEEDGPALDTGGLRIPLADTPGLAAARSGDRDAIRALHAEQPWRLVHWRTEADAIAHRRFFNVTGLIGLRVEEEQVFEDSHALLFELVEAGIVQGVRLDHIDGLLDPAQYLARLRARLPDTPIWAEKILTGPEQLPPDWPIEGTTGYVAARAFGRLLTDADGLDRIDSDYRAATGRTDPAEDVLAGAKRQIMTEDLSAELWALNMMFAEIAAADPVGVEFGPERLREALIEMIAAFPRYRTYMTARTVSEEDAALVRRAGSLAASRLPAPGAVPLLTDILTRPDAETARFRLRFQQVTGAAVAKSQEDTAFYREVRLLSTNEVGGEPDDDPFGPAGFHRAMLRRAARMPHALTLTTSHDTKRSEDARMRIAAASHAPDAFAELFRLCDELASDDLHPNLRWYLAQTLLALDSTDSDIEARLHTHVEKALREAKTETYWTAPNETLEASAREYASRLVDRLLPHPEAARPILEIADRLSLAQCSLKLTVPGVCDIYQGCEIANYSLTDPDNRRPVDFAALDGALSDVSRLARPLDRAKFDLTRSLLHLRRARPELFLDGSYTPRETDNRICAFSREHGEETLSVAVALEPGVTANELEAAAPGELIWPKAIDAPVRIAIREG</sequence>
<evidence type="ECO:0000313" key="3">
    <source>
        <dbReference type="Proteomes" id="UP000022447"/>
    </source>
</evidence>
<dbReference type="Gene3D" id="3.20.20.80">
    <property type="entry name" value="Glycosidases"/>
    <property type="match status" value="1"/>
</dbReference>
<dbReference type="PANTHER" id="PTHR10357:SF216">
    <property type="entry name" value="MALTOOLIGOSYL TREHALOSE SYNTHASE-RELATED"/>
    <property type="match status" value="1"/>
</dbReference>
<dbReference type="GO" id="GO:0005992">
    <property type="term" value="P:trehalose biosynthetic process"/>
    <property type="evidence" value="ECO:0007669"/>
    <property type="project" value="TreeGrafter"/>
</dbReference>
<dbReference type="InterPro" id="IPR017853">
    <property type="entry name" value="GH"/>
</dbReference>
<dbReference type="Gene3D" id="3.30.1590.10">
    <property type="entry name" value="Maltooligosyl trehalose synthase, domain 2"/>
    <property type="match status" value="1"/>
</dbReference>
<dbReference type="AlphaFoldDB" id="X7EEH1"/>
<proteinExistence type="predicted"/>
<dbReference type="STRING" id="1449350.OCH239_04175"/>
<dbReference type="CDD" id="cd11336">
    <property type="entry name" value="AmyAc_MTSase"/>
    <property type="match status" value="1"/>
</dbReference>
<dbReference type="NCBIfam" id="TIGR02401">
    <property type="entry name" value="trehalose_TreY"/>
    <property type="match status" value="1"/>
</dbReference>
<dbReference type="eggNOG" id="COG3280">
    <property type="taxonomic scope" value="Bacteria"/>
</dbReference>
<dbReference type="GO" id="GO:0030980">
    <property type="term" value="P:alpha-glucan catabolic process"/>
    <property type="evidence" value="ECO:0007669"/>
    <property type="project" value="TreeGrafter"/>
</dbReference>
<dbReference type="EMBL" id="JALZ01000012">
    <property type="protein sequence ID" value="ETX14270.1"/>
    <property type="molecule type" value="Genomic_DNA"/>
</dbReference>
<dbReference type="SMART" id="SM00642">
    <property type="entry name" value="Aamy"/>
    <property type="match status" value="1"/>
</dbReference>
<dbReference type="InterPro" id="IPR012767">
    <property type="entry name" value="Trehalose_TreY"/>
</dbReference>
<keyword evidence="2" id="KW-0378">Hydrolase</keyword>
<dbReference type="Proteomes" id="UP000022447">
    <property type="component" value="Unassembled WGS sequence"/>
</dbReference>